<keyword evidence="2 10" id="KW-0436">Ligase</keyword>
<dbReference type="GO" id="GO:0005524">
    <property type="term" value="F:ATP binding"/>
    <property type="evidence" value="ECO:0007669"/>
    <property type="project" value="UniProtKB-KW"/>
</dbReference>
<dbReference type="EMBL" id="JAHLQT010036987">
    <property type="protein sequence ID" value="KAG7157704.1"/>
    <property type="molecule type" value="Genomic_DNA"/>
</dbReference>
<evidence type="ECO:0000256" key="2">
    <source>
        <dbReference type="ARBA" id="ARBA00022598"/>
    </source>
</evidence>
<keyword evidence="11" id="KW-1185">Reference proteome</keyword>
<proteinExistence type="predicted"/>
<keyword evidence="4" id="KW-0067">ATP-binding</keyword>
<protein>
    <recommendedName>
        <fullName evidence="1">proline--tRNA ligase</fullName>
        <ecNumber evidence="1">6.1.1.15</ecNumber>
    </recommendedName>
    <alternativeName>
        <fullName evidence="7">Prolyl-tRNA synthetase</fullName>
    </alternativeName>
</protein>
<dbReference type="InterPro" id="IPR002314">
    <property type="entry name" value="aa-tRNA-synt_IIb"/>
</dbReference>
<dbReference type="InterPro" id="IPR045864">
    <property type="entry name" value="aa-tRNA-synth_II/BPL/LPL"/>
</dbReference>
<dbReference type="SUPFAM" id="SSF55681">
    <property type="entry name" value="Class II aaRS and biotin synthetases"/>
    <property type="match status" value="1"/>
</dbReference>
<evidence type="ECO:0000256" key="3">
    <source>
        <dbReference type="ARBA" id="ARBA00022741"/>
    </source>
</evidence>
<keyword evidence="5" id="KW-0648">Protein biosynthesis</keyword>
<dbReference type="EC" id="6.1.1.15" evidence="1"/>
<dbReference type="PRINTS" id="PR01046">
    <property type="entry name" value="TRNASYNTHPRO"/>
</dbReference>
<dbReference type="InterPro" id="IPR006195">
    <property type="entry name" value="aa-tRNA-synth_II"/>
</dbReference>
<accession>A0A8J5JR40</accession>
<evidence type="ECO:0000259" key="9">
    <source>
        <dbReference type="PROSITE" id="PS50862"/>
    </source>
</evidence>
<dbReference type="AlphaFoldDB" id="A0A8J5JR40"/>
<dbReference type="Pfam" id="PF00587">
    <property type="entry name" value="tRNA-synt_2b"/>
    <property type="match status" value="1"/>
</dbReference>
<dbReference type="InterPro" id="IPR002316">
    <property type="entry name" value="Pro-tRNA-ligase_IIa"/>
</dbReference>
<dbReference type="GO" id="GO:0004827">
    <property type="term" value="F:proline-tRNA ligase activity"/>
    <property type="evidence" value="ECO:0007669"/>
    <property type="project" value="UniProtKB-EC"/>
</dbReference>
<organism evidence="10 11">
    <name type="scientific">Homarus americanus</name>
    <name type="common">American lobster</name>
    <dbReference type="NCBI Taxonomy" id="6706"/>
    <lineage>
        <taxon>Eukaryota</taxon>
        <taxon>Metazoa</taxon>
        <taxon>Ecdysozoa</taxon>
        <taxon>Arthropoda</taxon>
        <taxon>Crustacea</taxon>
        <taxon>Multicrustacea</taxon>
        <taxon>Malacostraca</taxon>
        <taxon>Eumalacostraca</taxon>
        <taxon>Eucarida</taxon>
        <taxon>Decapoda</taxon>
        <taxon>Pleocyemata</taxon>
        <taxon>Astacidea</taxon>
        <taxon>Nephropoidea</taxon>
        <taxon>Nephropidae</taxon>
        <taxon>Homarus</taxon>
    </lineage>
</organism>
<dbReference type="GO" id="GO:0005739">
    <property type="term" value="C:mitochondrion"/>
    <property type="evidence" value="ECO:0007669"/>
    <property type="project" value="TreeGrafter"/>
</dbReference>
<evidence type="ECO:0000256" key="4">
    <source>
        <dbReference type="ARBA" id="ARBA00022840"/>
    </source>
</evidence>
<dbReference type="Proteomes" id="UP000747542">
    <property type="component" value="Unassembled WGS sequence"/>
</dbReference>
<dbReference type="GO" id="GO:0006433">
    <property type="term" value="P:prolyl-tRNA aminoacylation"/>
    <property type="evidence" value="ECO:0007669"/>
    <property type="project" value="InterPro"/>
</dbReference>
<comment type="catalytic activity">
    <reaction evidence="8">
        <text>tRNA(Pro) + L-proline + ATP = L-prolyl-tRNA(Pro) + AMP + diphosphate</text>
        <dbReference type="Rhea" id="RHEA:14305"/>
        <dbReference type="Rhea" id="RHEA-COMP:9700"/>
        <dbReference type="Rhea" id="RHEA-COMP:9702"/>
        <dbReference type="ChEBI" id="CHEBI:30616"/>
        <dbReference type="ChEBI" id="CHEBI:33019"/>
        <dbReference type="ChEBI" id="CHEBI:60039"/>
        <dbReference type="ChEBI" id="CHEBI:78442"/>
        <dbReference type="ChEBI" id="CHEBI:78532"/>
        <dbReference type="ChEBI" id="CHEBI:456215"/>
        <dbReference type="EC" id="6.1.1.15"/>
    </reaction>
</comment>
<dbReference type="Gene3D" id="3.40.50.800">
    <property type="entry name" value="Anticodon-binding domain"/>
    <property type="match status" value="1"/>
</dbReference>
<keyword evidence="3" id="KW-0547">Nucleotide-binding</keyword>
<evidence type="ECO:0000256" key="7">
    <source>
        <dbReference type="ARBA" id="ARBA00029731"/>
    </source>
</evidence>
<reference evidence="10" key="1">
    <citation type="journal article" date="2021" name="Sci. Adv.">
        <title>The American lobster genome reveals insights on longevity, neural, and immune adaptations.</title>
        <authorList>
            <person name="Polinski J.M."/>
            <person name="Zimin A.V."/>
            <person name="Clark K.F."/>
            <person name="Kohn A.B."/>
            <person name="Sadowski N."/>
            <person name="Timp W."/>
            <person name="Ptitsyn A."/>
            <person name="Khanna P."/>
            <person name="Romanova D.Y."/>
            <person name="Williams P."/>
            <person name="Greenwood S.J."/>
            <person name="Moroz L.L."/>
            <person name="Walt D.R."/>
            <person name="Bodnar A.G."/>
        </authorList>
    </citation>
    <scope>NUCLEOTIDE SEQUENCE</scope>
    <source>
        <strain evidence="10">GMGI-L3</strain>
    </source>
</reference>
<evidence type="ECO:0000256" key="5">
    <source>
        <dbReference type="ARBA" id="ARBA00022917"/>
    </source>
</evidence>
<dbReference type="Gene3D" id="3.30.930.10">
    <property type="entry name" value="Bira Bifunctional Protein, Domain 2"/>
    <property type="match status" value="2"/>
</dbReference>
<sequence>MTKTIQFIIRHGKYRHLLFCRRIHQYTVSELFQPLHVRPKDAIVKEESTSLSQKLLVDCGVINCRSNGMFALLPLGQRVITKLMKVIDEEMKLVGAQKMLLPLLTSGQLWRATGRWESTGQELMKVQDRHNKDYVLSPTHEEAITNLVSEVYPLSHRQLPLSLYQITSKFRDEMKPRFVAGDCGNIGGSFSHEYHYQAAIGEDTLLLCEACGVSTNAELVTNSDDASCDKCGNHMTKTAGIEVGHTFLLGTKYSGPLKASYQNEKGKPELLQMGCYGLGVSRIMAATVEVLSQGDCIRWPWVLAPFKVCLISPKKGSKEASAVSWVAHLADVISSIPGFEDDVIVDDRDTLTIGKRVMKAKEAGYPLIIVVGKAACQDIPLFEVINTKNNDSQILSHKLLSGYLREISREQ</sequence>
<dbReference type="PANTHER" id="PTHR42753">
    <property type="entry name" value="MITOCHONDRIAL RIBOSOME PROTEIN L39/PROLYL-TRNA LIGASE FAMILY MEMBER"/>
    <property type="match status" value="1"/>
</dbReference>
<evidence type="ECO:0000313" key="11">
    <source>
        <dbReference type="Proteomes" id="UP000747542"/>
    </source>
</evidence>
<dbReference type="PROSITE" id="PS50862">
    <property type="entry name" value="AA_TRNA_LIGASE_II"/>
    <property type="match status" value="1"/>
</dbReference>
<dbReference type="InterPro" id="IPR050062">
    <property type="entry name" value="Pro-tRNA_synthetase"/>
</dbReference>
<dbReference type="SUPFAM" id="SSF52954">
    <property type="entry name" value="Class II aaRS ABD-related"/>
    <property type="match status" value="1"/>
</dbReference>
<gene>
    <name evidence="10" type="primary">Pars2-L</name>
    <name evidence="10" type="ORF">Hamer_G018771</name>
</gene>
<comment type="caution">
    <text evidence="10">The sequence shown here is derived from an EMBL/GenBank/DDBJ whole genome shotgun (WGS) entry which is preliminary data.</text>
</comment>
<evidence type="ECO:0000313" key="10">
    <source>
        <dbReference type="EMBL" id="KAG7157704.1"/>
    </source>
</evidence>
<evidence type="ECO:0000256" key="6">
    <source>
        <dbReference type="ARBA" id="ARBA00023146"/>
    </source>
</evidence>
<evidence type="ECO:0000256" key="8">
    <source>
        <dbReference type="ARBA" id="ARBA00047671"/>
    </source>
</evidence>
<dbReference type="InterPro" id="IPR036621">
    <property type="entry name" value="Anticodon-bd_dom_sf"/>
</dbReference>
<evidence type="ECO:0000256" key="1">
    <source>
        <dbReference type="ARBA" id="ARBA00012831"/>
    </source>
</evidence>
<dbReference type="PANTHER" id="PTHR42753:SF10">
    <property type="entry name" value="PROLINE--TRNA LIGASE, MITOCHONDRIAL-RELATED"/>
    <property type="match status" value="1"/>
</dbReference>
<keyword evidence="6" id="KW-0030">Aminoacyl-tRNA synthetase</keyword>
<name>A0A8J5JR40_HOMAM</name>
<feature type="domain" description="Aminoacyl-transfer RNA synthetases class-II family profile" evidence="9">
    <location>
        <begin position="68"/>
        <end position="173"/>
    </location>
</feature>